<dbReference type="PANTHER" id="PTHR30461">
    <property type="entry name" value="DNA-INVERTASE FROM LAMBDOID PROPHAGE"/>
    <property type="match status" value="1"/>
</dbReference>
<dbReference type="InterPro" id="IPR011109">
    <property type="entry name" value="DNA_bind_recombinase_dom"/>
</dbReference>
<name>A0A2M7BP36_9BACT</name>
<dbReference type="GO" id="GO:0003677">
    <property type="term" value="F:DNA binding"/>
    <property type="evidence" value="ECO:0007669"/>
    <property type="project" value="InterPro"/>
</dbReference>
<proteinExistence type="predicted"/>
<dbReference type="Gene3D" id="3.90.1750.20">
    <property type="entry name" value="Putative Large Serine Recombinase, Chain B, Domain 2"/>
    <property type="match status" value="1"/>
</dbReference>
<dbReference type="InterPro" id="IPR025827">
    <property type="entry name" value="Zn_ribbon_recom_dom"/>
</dbReference>
<dbReference type="InterPro" id="IPR050639">
    <property type="entry name" value="SSR_resolvase"/>
</dbReference>
<comment type="caution">
    <text evidence="2">The sequence shown here is derived from an EMBL/GenBank/DDBJ whole genome shotgun (WGS) entry which is preliminary data.</text>
</comment>
<dbReference type="PANTHER" id="PTHR30461:SF23">
    <property type="entry name" value="DNA RECOMBINASE-RELATED"/>
    <property type="match status" value="1"/>
</dbReference>
<organism evidence="2 3">
    <name type="scientific">Candidatus Shapirobacteria bacterium CG03_land_8_20_14_0_80_35_14</name>
    <dbReference type="NCBI Taxonomy" id="1974878"/>
    <lineage>
        <taxon>Bacteria</taxon>
        <taxon>Candidatus Shapironibacteriota</taxon>
    </lineage>
</organism>
<accession>A0A2M7BP36</accession>
<sequence>MAFGQSKYYVDNLSENVKRGMRHKVRIGVWPVQAPLGYLNDKNTKTITVDPIRSKIIKKVFEMFESGNHSFTSISEYLFKLGITTRKGNKINPDTIKRMLSNRFYLGVLNYKGELHKGIHKPIISKSLFDSANAQIERFERPRHKDGHNFPFAGLMKCLECGASVTGEEHIRNYKRGDSQTFTYYRCTKKLGPCSQKYVRQEEVEHQLRSELLDVAIPQGWWSDWLKWLEQDKLNETKLASKNVVAVGEEMQEVDRKLNKLLDSYLDSVINEEQYKAKKNELFEQKLKLQERIGKIQSGGSAWLEPFENFVKSSINCGKIVLGKNNCTDLAISAKNAGSNFNLSEKRLSFTPNLGFDSVKMIRASFRAGTLALAKSESVTPQGLEPQFLRSERSGLPLSDGVEWSRVILYYANTRPTNCQS</sequence>
<dbReference type="Pfam" id="PF07508">
    <property type="entry name" value="Recombinase"/>
    <property type="match status" value="1"/>
</dbReference>
<dbReference type="Pfam" id="PF13408">
    <property type="entry name" value="Zn_ribbon_recom"/>
    <property type="match status" value="1"/>
</dbReference>
<protein>
    <recommendedName>
        <fullName evidence="1">Recombinase domain-containing protein</fullName>
    </recommendedName>
</protein>
<dbReference type="GO" id="GO:0000150">
    <property type="term" value="F:DNA strand exchange activity"/>
    <property type="evidence" value="ECO:0007669"/>
    <property type="project" value="InterPro"/>
</dbReference>
<dbReference type="AlphaFoldDB" id="A0A2M7BP36"/>
<evidence type="ECO:0000259" key="1">
    <source>
        <dbReference type="PROSITE" id="PS51737"/>
    </source>
</evidence>
<dbReference type="PROSITE" id="PS51737">
    <property type="entry name" value="RECOMBINASE_DNA_BIND"/>
    <property type="match status" value="1"/>
</dbReference>
<evidence type="ECO:0000313" key="2">
    <source>
        <dbReference type="EMBL" id="PIV07225.1"/>
    </source>
</evidence>
<dbReference type="InterPro" id="IPR038109">
    <property type="entry name" value="DNA_bind_recomb_sf"/>
</dbReference>
<dbReference type="Proteomes" id="UP000229191">
    <property type="component" value="Unassembled WGS sequence"/>
</dbReference>
<evidence type="ECO:0000313" key="3">
    <source>
        <dbReference type="Proteomes" id="UP000229191"/>
    </source>
</evidence>
<reference evidence="3" key="1">
    <citation type="submission" date="2017-09" db="EMBL/GenBank/DDBJ databases">
        <title>Depth-based differentiation of microbial function through sediment-hosted aquifers and enrichment of novel symbionts in the deep terrestrial subsurface.</title>
        <authorList>
            <person name="Probst A.J."/>
            <person name="Ladd B."/>
            <person name="Jarett J.K."/>
            <person name="Geller-Mcgrath D.E."/>
            <person name="Sieber C.M.K."/>
            <person name="Emerson J.B."/>
            <person name="Anantharaman K."/>
            <person name="Thomas B.C."/>
            <person name="Malmstrom R."/>
            <person name="Stieglmeier M."/>
            <person name="Klingl A."/>
            <person name="Woyke T."/>
            <person name="Ryan C.M."/>
            <person name="Banfield J.F."/>
        </authorList>
    </citation>
    <scope>NUCLEOTIDE SEQUENCE [LARGE SCALE GENOMIC DNA]</scope>
</reference>
<feature type="domain" description="Recombinase" evidence="1">
    <location>
        <begin position="35"/>
        <end position="142"/>
    </location>
</feature>
<dbReference type="EMBL" id="PEVB01000080">
    <property type="protein sequence ID" value="PIV07225.1"/>
    <property type="molecule type" value="Genomic_DNA"/>
</dbReference>
<gene>
    <name evidence="2" type="ORF">COS53_02895</name>
</gene>